<keyword evidence="6" id="KW-1185">Reference proteome</keyword>
<evidence type="ECO:0008006" key="7">
    <source>
        <dbReference type="Google" id="ProtNLM"/>
    </source>
</evidence>
<protein>
    <recommendedName>
        <fullName evidence="7">RHS repeat protein</fullName>
    </recommendedName>
</protein>
<dbReference type="Pfam" id="PF20148">
    <property type="entry name" value="DUF6531"/>
    <property type="match status" value="1"/>
</dbReference>
<dbReference type="Pfam" id="PF05593">
    <property type="entry name" value="RHS_repeat"/>
    <property type="match status" value="1"/>
</dbReference>
<feature type="region of interest" description="Disordered" evidence="2">
    <location>
        <begin position="449"/>
        <end position="486"/>
    </location>
</feature>
<comment type="caution">
    <text evidence="5">The sequence shown here is derived from an EMBL/GenBank/DDBJ whole genome shotgun (WGS) entry which is preliminary data.</text>
</comment>
<evidence type="ECO:0000256" key="1">
    <source>
        <dbReference type="ARBA" id="ARBA00022737"/>
    </source>
</evidence>
<dbReference type="EMBL" id="CAJZAG010000002">
    <property type="protein sequence ID" value="CAG9166826.1"/>
    <property type="molecule type" value="Genomic_DNA"/>
</dbReference>
<dbReference type="InterPro" id="IPR031325">
    <property type="entry name" value="RHS_repeat"/>
</dbReference>
<evidence type="ECO:0000259" key="3">
    <source>
        <dbReference type="Pfam" id="PF20148"/>
    </source>
</evidence>
<dbReference type="InterPro" id="IPR045351">
    <property type="entry name" value="DUF6531"/>
</dbReference>
<dbReference type="PANTHER" id="PTHR32305:SF15">
    <property type="entry name" value="PROTEIN RHSA-RELATED"/>
    <property type="match status" value="1"/>
</dbReference>
<sequence length="917" mass="100432">MSADNSSTHWIRACLLYLVPVLLQHAYAAPPQTRWGTSSLGPDLKTVWAATPEAACTALNGVVTSGGKPNPRFTYKIGPPSGIQYECYAYYDGGRMTSNQWDKFTAPVMGCVDPRNGFYNFSSWRRNTNLPLDEQCPELPQATSNACPVGNPVAPLTGQKAQREPDDFQSSGSHSLNFRRSYRSELATYGVGWALAPGWRHNWERALNLAFRTDSYPTISALRDDGSTVRMIPNGQQWIDADGRTRDRLTNVIQGSEAWQYYVAATDQVESYDARGRLLRVIDRNGWLTSLTYTTGPTADAPGGNALLLESVRNQFGMMLRFAYDSKNRLTALTTPDGKQIRYDYDADGTATVTWPDQTLRRYHYGEDISGFKSALPGRLTGITDELGTRYSRYNYATTTGFVTSEEHAGGVDKLSFSYGTNATLVTDGNAFTRSFNYQLFGKLRQPTGASGSSPIGDPFNTIQYDTGNNVSRTVDRDGSDTRYSYDTQGRETQRIEGYGTAEAKATTTEWHPTWNLPLKVAAPSRVDYFTYDGQGQMTVHGWFPTADTNGSQGLNAAPSGPLSSNSYGYDASGLMTALSEVEDGAIAKQWSFTYDAQGNLLTATDGSRTARALAYDQAGRLLEAVNIDGDTLGYAYDSRGRVTQYEFGENVTAYVYDAIGQKTQVTGPQGDVTRYVYDAAHRLIDVLYNGESLTTPESTGTTVMAMTRAESGADNAGANPFASWFGWIAKLFKWLFPSAHAQAGPAPSPPFYGGGSSAPGTYTPNPLQDLVPGLSGEKTPGQWLAIATQRVIDYCRSKAKEQIHQGKIQAQGAGYRDPGVGDAEKWGPQLSPPTVEWGLSALERIEARMNRTQLRTRNQAIKDAKRYVVSTARAGGLDAVRKKSFYNDEIRNENADGGKRDERVDVDILSGKAFVP</sequence>
<gene>
    <name evidence="5" type="ORF">LMG32289_01200</name>
</gene>
<evidence type="ECO:0000259" key="4">
    <source>
        <dbReference type="Pfam" id="PF25023"/>
    </source>
</evidence>
<feature type="domain" description="DUF6531" evidence="3">
    <location>
        <begin position="150"/>
        <end position="230"/>
    </location>
</feature>
<organism evidence="5 6">
    <name type="scientific">Cupriavidus pampae</name>
    <dbReference type="NCBI Taxonomy" id="659251"/>
    <lineage>
        <taxon>Bacteria</taxon>
        <taxon>Pseudomonadati</taxon>
        <taxon>Pseudomonadota</taxon>
        <taxon>Betaproteobacteria</taxon>
        <taxon>Burkholderiales</taxon>
        <taxon>Burkholderiaceae</taxon>
        <taxon>Cupriavidus</taxon>
    </lineage>
</organism>
<dbReference type="InterPro" id="IPR050708">
    <property type="entry name" value="T6SS_VgrG/RHS"/>
</dbReference>
<name>A0ABN7Y364_9BURK</name>
<dbReference type="InterPro" id="IPR006530">
    <property type="entry name" value="YD"/>
</dbReference>
<reference evidence="5 6" key="1">
    <citation type="submission" date="2021-08" db="EMBL/GenBank/DDBJ databases">
        <authorList>
            <person name="Peeters C."/>
        </authorList>
    </citation>
    <scope>NUCLEOTIDE SEQUENCE [LARGE SCALE GENOMIC DNA]</scope>
    <source>
        <strain evidence="5 6">LMG 32289</strain>
    </source>
</reference>
<evidence type="ECO:0000256" key="2">
    <source>
        <dbReference type="SAM" id="MobiDB-lite"/>
    </source>
</evidence>
<dbReference type="PANTHER" id="PTHR32305">
    <property type="match status" value="1"/>
</dbReference>
<keyword evidence="1" id="KW-0677">Repeat</keyword>
<feature type="compositionally biased region" description="Polar residues" evidence="2">
    <location>
        <begin position="461"/>
        <end position="473"/>
    </location>
</feature>
<dbReference type="Pfam" id="PF25023">
    <property type="entry name" value="TEN_YD-shell"/>
    <property type="match status" value="1"/>
</dbReference>
<dbReference type="NCBIfam" id="TIGR01643">
    <property type="entry name" value="YD_repeat_2x"/>
    <property type="match status" value="5"/>
</dbReference>
<dbReference type="InterPro" id="IPR056823">
    <property type="entry name" value="TEN-like_YD-shell"/>
</dbReference>
<proteinExistence type="predicted"/>
<accession>A0ABN7Y364</accession>
<dbReference type="Proteomes" id="UP000706525">
    <property type="component" value="Unassembled WGS sequence"/>
</dbReference>
<evidence type="ECO:0000313" key="6">
    <source>
        <dbReference type="Proteomes" id="UP000706525"/>
    </source>
</evidence>
<feature type="domain" description="Teneurin-like YD-shell" evidence="4">
    <location>
        <begin position="565"/>
        <end position="685"/>
    </location>
</feature>
<dbReference type="Gene3D" id="2.180.10.10">
    <property type="entry name" value="RHS repeat-associated core"/>
    <property type="match status" value="2"/>
</dbReference>
<evidence type="ECO:0000313" key="5">
    <source>
        <dbReference type="EMBL" id="CAG9166826.1"/>
    </source>
</evidence>